<evidence type="ECO:0000313" key="2">
    <source>
        <dbReference type="Proteomes" id="UP000023152"/>
    </source>
</evidence>
<dbReference type="SUPFAM" id="SSF55298">
    <property type="entry name" value="YjgF-like"/>
    <property type="match status" value="1"/>
</dbReference>
<comment type="caution">
    <text evidence="1">The sequence shown here is derived from an EMBL/GenBank/DDBJ whole genome shotgun (WGS) entry which is preliminary data.</text>
</comment>
<sequence length="137" mass="15756">SILLCFFLKDNTPERYAQMNAAYVEFFKSQKADVCARITAGCGNLALGSDVEIDGVAFLPGKCPHANCKIFIFLSQTKKQNFQLLNKLLRCNHFHRKDANFCCVSRIFSDNICRYFSLKGIHNSYFFFFATYDVDYL</sequence>
<dbReference type="CDD" id="cd00448">
    <property type="entry name" value="YjgF_YER057c_UK114_family"/>
    <property type="match status" value="1"/>
</dbReference>
<evidence type="ECO:0000313" key="1">
    <source>
        <dbReference type="EMBL" id="ETO35759.1"/>
    </source>
</evidence>
<dbReference type="AlphaFoldDB" id="X6PCG2"/>
<feature type="non-terminal residue" evidence="1">
    <location>
        <position position="1"/>
    </location>
</feature>
<organism evidence="1 2">
    <name type="scientific">Reticulomyxa filosa</name>
    <dbReference type="NCBI Taxonomy" id="46433"/>
    <lineage>
        <taxon>Eukaryota</taxon>
        <taxon>Sar</taxon>
        <taxon>Rhizaria</taxon>
        <taxon>Retaria</taxon>
        <taxon>Foraminifera</taxon>
        <taxon>Monothalamids</taxon>
        <taxon>Reticulomyxidae</taxon>
        <taxon>Reticulomyxa</taxon>
    </lineage>
</organism>
<accession>X6PCG2</accession>
<dbReference type="OrthoDB" id="309640at2759"/>
<dbReference type="EMBL" id="ASPP01001316">
    <property type="protein sequence ID" value="ETO35759.1"/>
    <property type="molecule type" value="Genomic_DNA"/>
</dbReference>
<dbReference type="Proteomes" id="UP000023152">
    <property type="component" value="Unassembled WGS sequence"/>
</dbReference>
<gene>
    <name evidence="1" type="ORF">RFI_01303</name>
</gene>
<reference evidence="1 2" key="1">
    <citation type="journal article" date="2013" name="Curr. Biol.">
        <title>The Genome of the Foraminiferan Reticulomyxa filosa.</title>
        <authorList>
            <person name="Glockner G."/>
            <person name="Hulsmann N."/>
            <person name="Schleicher M."/>
            <person name="Noegel A.A."/>
            <person name="Eichinger L."/>
            <person name="Gallinger C."/>
            <person name="Pawlowski J."/>
            <person name="Sierra R."/>
            <person name="Euteneuer U."/>
            <person name="Pillet L."/>
            <person name="Moustafa A."/>
            <person name="Platzer M."/>
            <person name="Groth M."/>
            <person name="Szafranski K."/>
            <person name="Schliwa M."/>
        </authorList>
    </citation>
    <scope>NUCLEOTIDE SEQUENCE [LARGE SCALE GENOMIC DNA]</scope>
</reference>
<name>X6PCG2_RETFI</name>
<protein>
    <submittedName>
        <fullName evidence="1">Uncharacterized protein</fullName>
    </submittedName>
</protein>
<dbReference type="InterPro" id="IPR035959">
    <property type="entry name" value="RutC-like_sf"/>
</dbReference>
<dbReference type="Gene3D" id="3.30.1330.40">
    <property type="entry name" value="RutC-like"/>
    <property type="match status" value="1"/>
</dbReference>
<keyword evidence="2" id="KW-1185">Reference proteome</keyword>
<proteinExistence type="predicted"/>